<keyword evidence="8" id="KW-1185">Reference proteome</keyword>
<dbReference type="OrthoDB" id="9810297at2"/>
<feature type="binding site" evidence="5">
    <location>
        <position position="282"/>
    </location>
    <ligand>
        <name>S-adenosyl-L-methionine</name>
        <dbReference type="ChEBI" id="CHEBI:59789"/>
    </ligand>
</feature>
<dbReference type="SUPFAM" id="SSF53335">
    <property type="entry name" value="S-adenosyl-L-methionine-dependent methyltransferases"/>
    <property type="match status" value="1"/>
</dbReference>
<comment type="similarity">
    <text evidence="5">Belongs to the class I-like SAM-binding methyltransferase superfamily. RsmB/NOP family.</text>
</comment>
<dbReference type="STRING" id="317655.Sala_1028"/>
<evidence type="ECO:0000259" key="6">
    <source>
        <dbReference type="PROSITE" id="PS51686"/>
    </source>
</evidence>
<accession>Q1GUC7</accession>
<dbReference type="CDD" id="cd02440">
    <property type="entry name" value="AdoMet_MTases"/>
    <property type="match status" value="1"/>
</dbReference>
<dbReference type="GO" id="GO:0008173">
    <property type="term" value="F:RNA methyltransferase activity"/>
    <property type="evidence" value="ECO:0007669"/>
    <property type="project" value="InterPro"/>
</dbReference>
<evidence type="ECO:0000313" key="7">
    <source>
        <dbReference type="EMBL" id="ABF52745.1"/>
    </source>
</evidence>
<dbReference type="Gene3D" id="3.40.50.150">
    <property type="entry name" value="Vaccinia Virus protein VP39"/>
    <property type="match status" value="1"/>
</dbReference>
<dbReference type="InterPro" id="IPR023267">
    <property type="entry name" value="RCMT"/>
</dbReference>
<dbReference type="KEGG" id="sal:Sala_1028"/>
<dbReference type="Proteomes" id="UP000006578">
    <property type="component" value="Chromosome"/>
</dbReference>
<dbReference type="PANTHER" id="PTHR22807">
    <property type="entry name" value="NOP2 YEAST -RELATED NOL1/NOP2/FMU SUN DOMAIN-CONTAINING"/>
    <property type="match status" value="1"/>
</dbReference>
<keyword evidence="2 5" id="KW-0808">Transferase</keyword>
<protein>
    <submittedName>
        <fullName evidence="7">Fmu (Sun)</fullName>
    </submittedName>
</protein>
<dbReference type="PRINTS" id="PR02008">
    <property type="entry name" value="RCMTFAMILY"/>
</dbReference>
<name>Q1GUC7_SPHAL</name>
<keyword evidence="1 5" id="KW-0489">Methyltransferase</keyword>
<feature type="active site" description="Nucleophile" evidence="5">
    <location>
        <position position="335"/>
    </location>
</feature>
<dbReference type="InterPro" id="IPR049560">
    <property type="entry name" value="MeTrfase_RsmB-F_NOP2_cat"/>
</dbReference>
<evidence type="ECO:0000256" key="4">
    <source>
        <dbReference type="ARBA" id="ARBA00022884"/>
    </source>
</evidence>
<dbReference type="RefSeq" id="WP_011541333.1">
    <property type="nucleotide sequence ID" value="NC_008048.1"/>
</dbReference>
<dbReference type="GO" id="GO:0001510">
    <property type="term" value="P:RNA methylation"/>
    <property type="evidence" value="ECO:0007669"/>
    <property type="project" value="InterPro"/>
</dbReference>
<keyword evidence="3 5" id="KW-0949">S-adenosyl-L-methionine</keyword>
<reference evidence="7 8" key="1">
    <citation type="journal article" date="2009" name="Proc. Natl. Acad. Sci. U.S.A.">
        <title>The genomic basis of trophic strategy in marine bacteria.</title>
        <authorList>
            <person name="Lauro F.M."/>
            <person name="McDougald D."/>
            <person name="Thomas T."/>
            <person name="Williams T.J."/>
            <person name="Egan S."/>
            <person name="Rice S."/>
            <person name="DeMaere M.Z."/>
            <person name="Ting L."/>
            <person name="Ertan H."/>
            <person name="Johnson J."/>
            <person name="Ferriera S."/>
            <person name="Lapidus A."/>
            <person name="Anderson I."/>
            <person name="Kyrpides N."/>
            <person name="Munk A.C."/>
            <person name="Detter C."/>
            <person name="Han C.S."/>
            <person name="Brown M.V."/>
            <person name="Robb F.T."/>
            <person name="Kjelleberg S."/>
            <person name="Cavicchioli R."/>
        </authorList>
    </citation>
    <scope>NUCLEOTIDE SEQUENCE [LARGE SCALE GENOMIC DNA]</scope>
    <source>
        <strain evidence="8">DSM 13593 / LMG 18877 / RB2256</strain>
    </source>
</reference>
<proteinExistence type="inferred from homology"/>
<dbReference type="EMBL" id="CP000356">
    <property type="protein sequence ID" value="ABF52745.1"/>
    <property type="molecule type" value="Genomic_DNA"/>
</dbReference>
<dbReference type="PROSITE" id="PS51686">
    <property type="entry name" value="SAM_MT_RSMB_NOP"/>
    <property type="match status" value="1"/>
</dbReference>
<evidence type="ECO:0000256" key="2">
    <source>
        <dbReference type="ARBA" id="ARBA00022679"/>
    </source>
</evidence>
<evidence type="ECO:0000256" key="5">
    <source>
        <dbReference type="PROSITE-ProRule" id="PRU01023"/>
    </source>
</evidence>
<gene>
    <name evidence="7" type="ordered locus">Sala_1028</name>
</gene>
<dbReference type="InterPro" id="IPR001678">
    <property type="entry name" value="MeTrfase_RsmB-F_NOP2_dom"/>
</dbReference>
<dbReference type="InterPro" id="IPR029063">
    <property type="entry name" value="SAM-dependent_MTases_sf"/>
</dbReference>
<dbReference type="GO" id="GO:0003723">
    <property type="term" value="F:RNA binding"/>
    <property type="evidence" value="ECO:0007669"/>
    <property type="project" value="UniProtKB-UniRule"/>
</dbReference>
<keyword evidence="4 5" id="KW-0694">RNA-binding</keyword>
<evidence type="ECO:0000256" key="1">
    <source>
        <dbReference type="ARBA" id="ARBA00022603"/>
    </source>
</evidence>
<dbReference type="eggNOG" id="COG0144">
    <property type="taxonomic scope" value="Bacteria"/>
</dbReference>
<dbReference type="Pfam" id="PF01189">
    <property type="entry name" value="Methyltr_RsmB-F"/>
    <property type="match status" value="1"/>
</dbReference>
<evidence type="ECO:0000313" key="8">
    <source>
        <dbReference type="Proteomes" id="UP000006578"/>
    </source>
</evidence>
<comment type="caution">
    <text evidence="5">Lacks conserved residue(s) required for the propagation of feature annotation.</text>
</comment>
<dbReference type="HOGENOM" id="CLU_005316_0_2_5"/>
<dbReference type="AlphaFoldDB" id="Q1GUC7"/>
<organism evidence="7 8">
    <name type="scientific">Sphingopyxis alaskensis (strain DSM 13593 / LMG 18877 / RB2256)</name>
    <name type="common">Sphingomonas alaskensis</name>
    <dbReference type="NCBI Taxonomy" id="317655"/>
    <lineage>
        <taxon>Bacteria</taxon>
        <taxon>Pseudomonadati</taxon>
        <taxon>Pseudomonadota</taxon>
        <taxon>Alphaproteobacteria</taxon>
        <taxon>Sphingomonadales</taxon>
        <taxon>Sphingomonadaceae</taxon>
        <taxon>Sphingopyxis</taxon>
    </lineage>
</organism>
<feature type="domain" description="SAM-dependent MTase RsmB/NOP-type" evidence="6">
    <location>
        <begin position="124"/>
        <end position="395"/>
    </location>
</feature>
<dbReference type="PANTHER" id="PTHR22807:SF53">
    <property type="entry name" value="RIBOSOMAL RNA SMALL SUBUNIT METHYLTRANSFERASE B-RELATED"/>
    <property type="match status" value="1"/>
</dbReference>
<sequence length="396" mass="41320">MTPAARIQTAIEILDAIAAAAREGGAPADAILAEAMRARRYAGSKDRRAIRALVYDVIRAVRSAPESGRAAMLALADAQPGLAALFDGSAYGPAPIAADEPRAQTGVAAEALIDLFDPLVGEEEHDSLLARAPLDLRVNRIKAGRADLETLFPEGAPIPGAPDGWRLPPETAAAQHPAYAEGAFEVQDAASQYASAALAAAPGQAIVDLCAGGGGKTLAIASLTGNAADILACDTNRARLQQLPRRAERAGATRIATRLLNPGQEVAMLADWQGRADRVFVDAPCSGSGTWRRSPELRWRLTPARLDRHLGDQAKLIDLGADLVAPGGKLLYAVCSIIAREGRAQVADFLNRHPGWTADADYLPGGVGRAAGAGFLLTPAHDGCDGFFLARLTSPC</sequence>
<feature type="binding site" evidence="5">
    <location>
        <position position="234"/>
    </location>
    <ligand>
        <name>S-adenosyl-L-methionine</name>
        <dbReference type="ChEBI" id="CHEBI:59789"/>
    </ligand>
</feature>
<evidence type="ECO:0000256" key="3">
    <source>
        <dbReference type="ARBA" id="ARBA00022691"/>
    </source>
</evidence>